<dbReference type="Proteomes" id="UP001148838">
    <property type="component" value="Unassembled WGS sequence"/>
</dbReference>
<comment type="caution">
    <text evidence="1">The sequence shown here is derived from an EMBL/GenBank/DDBJ whole genome shotgun (WGS) entry which is preliminary data.</text>
</comment>
<gene>
    <name evidence="1" type="ORF">ANN_06383</name>
</gene>
<evidence type="ECO:0000313" key="1">
    <source>
        <dbReference type="EMBL" id="KAJ4444587.1"/>
    </source>
</evidence>
<organism evidence="1 2">
    <name type="scientific">Periplaneta americana</name>
    <name type="common">American cockroach</name>
    <name type="synonym">Blatta americana</name>
    <dbReference type="NCBI Taxonomy" id="6978"/>
    <lineage>
        <taxon>Eukaryota</taxon>
        <taxon>Metazoa</taxon>
        <taxon>Ecdysozoa</taxon>
        <taxon>Arthropoda</taxon>
        <taxon>Hexapoda</taxon>
        <taxon>Insecta</taxon>
        <taxon>Pterygota</taxon>
        <taxon>Neoptera</taxon>
        <taxon>Polyneoptera</taxon>
        <taxon>Dictyoptera</taxon>
        <taxon>Blattodea</taxon>
        <taxon>Blattoidea</taxon>
        <taxon>Blattidae</taxon>
        <taxon>Blattinae</taxon>
        <taxon>Periplaneta</taxon>
    </lineage>
</organism>
<keyword evidence="2" id="KW-1185">Reference proteome</keyword>
<dbReference type="EMBL" id="JAJSOF020000011">
    <property type="protein sequence ID" value="KAJ4444587.1"/>
    <property type="molecule type" value="Genomic_DNA"/>
</dbReference>
<protein>
    <submittedName>
        <fullName evidence="1">Uncharacterized protein</fullName>
    </submittedName>
</protein>
<evidence type="ECO:0000313" key="2">
    <source>
        <dbReference type="Proteomes" id="UP001148838"/>
    </source>
</evidence>
<proteinExistence type="predicted"/>
<name>A0ABQ8TFQ8_PERAM</name>
<accession>A0ABQ8TFQ8</accession>
<reference evidence="1 2" key="1">
    <citation type="journal article" date="2022" name="Allergy">
        <title>Genome assembly and annotation of Periplaneta americana reveal a comprehensive cockroach allergen profile.</title>
        <authorList>
            <person name="Wang L."/>
            <person name="Xiong Q."/>
            <person name="Saelim N."/>
            <person name="Wang L."/>
            <person name="Nong W."/>
            <person name="Wan A.T."/>
            <person name="Shi M."/>
            <person name="Liu X."/>
            <person name="Cao Q."/>
            <person name="Hui J.H.L."/>
            <person name="Sookrung N."/>
            <person name="Leung T.F."/>
            <person name="Tungtrongchitr A."/>
            <person name="Tsui S.K.W."/>
        </authorList>
    </citation>
    <scope>NUCLEOTIDE SEQUENCE [LARGE SCALE GENOMIC DNA]</scope>
    <source>
        <strain evidence="1">PWHHKU_190912</strain>
    </source>
</reference>
<sequence length="258" mass="29288">MKATREMADCYTSLSTNQNAPGGRDQELTPDWPAAGSPTFAYIPARHGPTSLHSLKKMGELAVESLEANLQLTWLRTGEEPILHQTPGKPQKLFSSRLLSKNLKVLYGCETWILTLREDQRLKTFENKVLRKIFGAKRDEVTGEWRKLHNTELHALYSSPDIIRNIKSRRLRWAGHVAYYLTLTLRLGNKLKKPKQLEPHHTKPRLEALQLVNMDINGGLQTQPQLQNSGAADGLNGWLRRCWRPLKVALFVAIPGTK</sequence>